<dbReference type="Pfam" id="PF00092">
    <property type="entry name" value="VWA"/>
    <property type="match status" value="1"/>
</dbReference>
<evidence type="ECO:0000256" key="1">
    <source>
        <dbReference type="SAM" id="SignalP"/>
    </source>
</evidence>
<comment type="caution">
    <text evidence="3">The sequence shown here is derived from an EMBL/GenBank/DDBJ whole genome shotgun (WGS) entry which is preliminary data.</text>
</comment>
<keyword evidence="1" id="KW-0732">Signal</keyword>
<accession>A0A8J3H132</accession>
<evidence type="ECO:0000313" key="4">
    <source>
        <dbReference type="Proteomes" id="UP000626220"/>
    </source>
</evidence>
<keyword evidence="3" id="KW-0418">Kinase</keyword>
<dbReference type="SMART" id="SM00327">
    <property type="entry name" value="VWA"/>
    <property type="match status" value="1"/>
</dbReference>
<reference evidence="3" key="2">
    <citation type="submission" date="2020-09" db="EMBL/GenBank/DDBJ databases">
        <authorList>
            <person name="Sun Q."/>
            <person name="Kim S."/>
        </authorList>
    </citation>
    <scope>NUCLEOTIDE SEQUENCE</scope>
    <source>
        <strain evidence="3">KCTC 42650</strain>
    </source>
</reference>
<sequence>MITAVKAFTLAFALAVYGAPLVAQTPARPLLVEGRKTVYQRVLTRPDAPRYTATNGAPAAIYPAFQPLYVYAAEPGWYQVGRSISSGPEGWVKADSVVEWKQNIVAAFTNPAGRQRQVLFDTEARLRAIMEDKTLPEMQQQILGQVLAGSVSAETGVVAAEPPVFVNIVDRLYLMPILDFVQDLHPLNYEENLLMKVASVPLREETAATPAKADSFDVGIVFVFDTTSSMEPYISRTQAAVEQVVRDMAGTGIGERVNFGVVAFRDNNAVAPGLEYRTRTLLPLQRRSDQTPVLATIRAATRVASVDSPGFNEDSLAGVEDAVDLTDWNGGGDPFDARIVILITDAGPKEINDPNARSQIGAKELQRAAQDKGVAIMTLHLKTPVPGEAQHAYAAREYRDLSRFNNDTFYYGIENGSPEAFESTVHRLVTAMTDVIREARSETPVLPAAQKGPELVNLGLAMRLAWLGRTQGTEAPDVIEGWVSEKAIEDPAKLAIEPRLLVTKNEMATMADLLAQLLTLGEQARGAEDAASFFTQVRDVVARMAQNPDRLVNTDSNTLGGALEFLEDLPYESQLMLTTEERWAQSAMNRRQILDGMRQKLVQYRKWLLNPDVWTPLFDGAPDGEYVFAMPFDVLP</sequence>
<organism evidence="3 4">
    <name type="scientific">Seohaeicola zhoushanensis</name>
    <dbReference type="NCBI Taxonomy" id="1569283"/>
    <lineage>
        <taxon>Bacteria</taxon>
        <taxon>Pseudomonadati</taxon>
        <taxon>Pseudomonadota</taxon>
        <taxon>Alphaproteobacteria</taxon>
        <taxon>Rhodobacterales</taxon>
        <taxon>Roseobacteraceae</taxon>
        <taxon>Seohaeicola</taxon>
    </lineage>
</organism>
<dbReference type="SUPFAM" id="SSF53300">
    <property type="entry name" value="vWA-like"/>
    <property type="match status" value="1"/>
</dbReference>
<dbReference type="Gene3D" id="3.40.50.410">
    <property type="entry name" value="von Willebrand factor, type A domain"/>
    <property type="match status" value="1"/>
</dbReference>
<protein>
    <submittedName>
        <fullName evidence="3">Serine/threonine protein kinase</fullName>
    </submittedName>
</protein>
<dbReference type="CDD" id="cd00198">
    <property type="entry name" value="vWFA"/>
    <property type="match status" value="1"/>
</dbReference>
<keyword evidence="4" id="KW-1185">Reference proteome</keyword>
<proteinExistence type="predicted"/>
<feature type="domain" description="VWFA" evidence="2">
    <location>
        <begin position="219"/>
        <end position="428"/>
    </location>
</feature>
<keyword evidence="3" id="KW-0723">Serine/threonine-protein kinase</keyword>
<dbReference type="AlphaFoldDB" id="A0A8J3H132"/>
<name>A0A8J3H132_9RHOB</name>
<reference evidence="3" key="1">
    <citation type="journal article" date="2014" name="Int. J. Syst. Evol. Microbiol.">
        <title>Complete genome sequence of Corynebacterium casei LMG S-19264T (=DSM 44701T), isolated from a smear-ripened cheese.</title>
        <authorList>
            <consortium name="US DOE Joint Genome Institute (JGI-PGF)"/>
            <person name="Walter F."/>
            <person name="Albersmeier A."/>
            <person name="Kalinowski J."/>
            <person name="Ruckert C."/>
        </authorList>
    </citation>
    <scope>NUCLEOTIDE SEQUENCE</scope>
    <source>
        <strain evidence="3">KCTC 42650</strain>
    </source>
</reference>
<dbReference type="InterPro" id="IPR036465">
    <property type="entry name" value="vWFA_dom_sf"/>
</dbReference>
<dbReference type="GO" id="GO:0004674">
    <property type="term" value="F:protein serine/threonine kinase activity"/>
    <property type="evidence" value="ECO:0007669"/>
    <property type="project" value="UniProtKB-KW"/>
</dbReference>
<evidence type="ECO:0000313" key="3">
    <source>
        <dbReference type="EMBL" id="GHF63573.1"/>
    </source>
</evidence>
<evidence type="ECO:0000259" key="2">
    <source>
        <dbReference type="PROSITE" id="PS50234"/>
    </source>
</evidence>
<dbReference type="RefSeq" id="WP_189681754.1">
    <property type="nucleotide sequence ID" value="NZ_BNCJ01000014.1"/>
</dbReference>
<feature type="chain" id="PRO_5035252048" evidence="1">
    <location>
        <begin position="19"/>
        <end position="636"/>
    </location>
</feature>
<dbReference type="Proteomes" id="UP000626220">
    <property type="component" value="Unassembled WGS sequence"/>
</dbReference>
<gene>
    <name evidence="3" type="ORF">GCM10017056_38570</name>
</gene>
<keyword evidence="3" id="KW-0808">Transferase</keyword>
<dbReference type="InterPro" id="IPR002035">
    <property type="entry name" value="VWF_A"/>
</dbReference>
<feature type="signal peptide" evidence="1">
    <location>
        <begin position="1"/>
        <end position="18"/>
    </location>
</feature>
<dbReference type="PROSITE" id="PS50234">
    <property type="entry name" value="VWFA"/>
    <property type="match status" value="1"/>
</dbReference>
<dbReference type="EMBL" id="BNCJ01000014">
    <property type="protein sequence ID" value="GHF63573.1"/>
    <property type="molecule type" value="Genomic_DNA"/>
</dbReference>